<feature type="domain" description="GGDEF" evidence="3">
    <location>
        <begin position="120"/>
        <end position="250"/>
    </location>
</feature>
<dbReference type="InterPro" id="IPR050469">
    <property type="entry name" value="Diguanylate_Cyclase"/>
</dbReference>
<dbReference type="PANTHER" id="PTHR45138:SF24">
    <property type="entry name" value="DIGUANYLATE CYCLASE DGCC-RELATED"/>
    <property type="match status" value="1"/>
</dbReference>
<evidence type="ECO:0000259" key="3">
    <source>
        <dbReference type="PROSITE" id="PS50887"/>
    </source>
</evidence>
<protein>
    <recommendedName>
        <fullName evidence="1">diguanylate cyclase</fullName>
        <ecNumber evidence="1">2.7.7.65</ecNumber>
    </recommendedName>
</protein>
<gene>
    <name evidence="4" type="ORF">AUP43_06880</name>
</gene>
<dbReference type="GO" id="GO:1902201">
    <property type="term" value="P:negative regulation of bacterial-type flagellum-dependent cell motility"/>
    <property type="evidence" value="ECO:0007669"/>
    <property type="project" value="TreeGrafter"/>
</dbReference>
<comment type="caution">
    <text evidence="4">The sequence shown here is derived from an EMBL/GenBank/DDBJ whole genome shotgun (WGS) entry which is preliminary data.</text>
</comment>
<dbReference type="CDD" id="cd01949">
    <property type="entry name" value="GGDEF"/>
    <property type="match status" value="1"/>
</dbReference>
<proteinExistence type="predicted"/>
<dbReference type="InterPro" id="IPR029787">
    <property type="entry name" value="Nucleotide_cyclase"/>
</dbReference>
<dbReference type="RefSeq" id="WP_067554618.1">
    <property type="nucleotide sequence ID" value="NZ_LPXN01000096.1"/>
</dbReference>
<dbReference type="AlphaFoldDB" id="A0A154W863"/>
<dbReference type="GO" id="GO:0005886">
    <property type="term" value="C:plasma membrane"/>
    <property type="evidence" value="ECO:0007669"/>
    <property type="project" value="TreeGrafter"/>
</dbReference>
<evidence type="ECO:0000256" key="1">
    <source>
        <dbReference type="ARBA" id="ARBA00012528"/>
    </source>
</evidence>
<dbReference type="PROSITE" id="PS50887">
    <property type="entry name" value="GGDEF"/>
    <property type="match status" value="1"/>
</dbReference>
<accession>A0A154W863</accession>
<dbReference type="Pfam" id="PF00990">
    <property type="entry name" value="GGDEF"/>
    <property type="match status" value="1"/>
</dbReference>
<keyword evidence="5" id="KW-1185">Reference proteome</keyword>
<dbReference type="GO" id="GO:0052621">
    <property type="term" value="F:diguanylate cyclase activity"/>
    <property type="evidence" value="ECO:0007669"/>
    <property type="project" value="UniProtKB-EC"/>
</dbReference>
<keyword evidence="2" id="KW-0175">Coiled coil</keyword>
<evidence type="ECO:0000313" key="5">
    <source>
        <dbReference type="Proteomes" id="UP000076400"/>
    </source>
</evidence>
<dbReference type="SUPFAM" id="SSF55073">
    <property type="entry name" value="Nucleotide cyclase"/>
    <property type="match status" value="1"/>
</dbReference>
<feature type="coiled-coil region" evidence="2">
    <location>
        <begin position="62"/>
        <end position="89"/>
    </location>
</feature>
<evidence type="ECO:0000313" key="4">
    <source>
        <dbReference type="EMBL" id="KZD09665.1"/>
    </source>
</evidence>
<sequence length="250" mass="27109">MSIALTVLPPTLDAAVGMSPISVAALMRRLGDAAEHESGIEAWLADTAALLGDTNSLTSAEIMRLALAVAEARQIIAQQQEQIEKLQNLSVTDELTGLFNRRGFALQMSTALEESRRTEIGGVLIYADIDDFKAINDCHGHAAGDAALKKVSETLADRVRRHDSVARMGGDEFAALLTRTSSDSGFARARQLLRQLNRLTVEYNGATIQLRVSVGAVAFGPQDTEATLMARADQQMYRNKQANRRLVSVE</sequence>
<evidence type="ECO:0000256" key="2">
    <source>
        <dbReference type="SAM" id="Coils"/>
    </source>
</evidence>
<dbReference type="GO" id="GO:0043709">
    <property type="term" value="P:cell adhesion involved in single-species biofilm formation"/>
    <property type="evidence" value="ECO:0007669"/>
    <property type="project" value="TreeGrafter"/>
</dbReference>
<dbReference type="OrthoDB" id="9793210at2"/>
<dbReference type="STRING" id="580166.AUP43_06880"/>
<dbReference type="Proteomes" id="UP000076400">
    <property type="component" value="Unassembled WGS sequence"/>
</dbReference>
<dbReference type="EC" id="2.7.7.65" evidence="1"/>
<dbReference type="PANTHER" id="PTHR45138">
    <property type="entry name" value="REGULATORY COMPONENTS OF SENSORY TRANSDUCTION SYSTEM"/>
    <property type="match status" value="1"/>
</dbReference>
<dbReference type="Gene3D" id="3.30.70.270">
    <property type="match status" value="1"/>
</dbReference>
<name>A0A154W863_9PROT</name>
<dbReference type="InterPro" id="IPR043128">
    <property type="entry name" value="Rev_trsase/Diguanyl_cyclase"/>
</dbReference>
<dbReference type="NCBIfam" id="TIGR00254">
    <property type="entry name" value="GGDEF"/>
    <property type="match status" value="1"/>
</dbReference>
<dbReference type="FunFam" id="3.30.70.270:FF:000001">
    <property type="entry name" value="Diguanylate cyclase domain protein"/>
    <property type="match status" value="1"/>
</dbReference>
<dbReference type="EMBL" id="LPXN01000096">
    <property type="protein sequence ID" value="KZD09665.1"/>
    <property type="molecule type" value="Genomic_DNA"/>
</dbReference>
<dbReference type="InterPro" id="IPR000160">
    <property type="entry name" value="GGDEF_dom"/>
</dbReference>
<reference evidence="4 5" key="1">
    <citation type="submission" date="2015-12" db="EMBL/GenBank/DDBJ databases">
        <title>Genome sequence of Oceanibaculum pacificum MCCC 1A02656.</title>
        <authorList>
            <person name="Lu L."/>
            <person name="Lai Q."/>
            <person name="Shao Z."/>
            <person name="Qian P."/>
        </authorList>
    </citation>
    <scope>NUCLEOTIDE SEQUENCE [LARGE SCALE GENOMIC DNA]</scope>
    <source>
        <strain evidence="4 5">MCCC 1A02656</strain>
    </source>
</reference>
<dbReference type="SMART" id="SM00267">
    <property type="entry name" value="GGDEF"/>
    <property type="match status" value="1"/>
</dbReference>
<organism evidence="4 5">
    <name type="scientific">Oceanibaculum pacificum</name>
    <dbReference type="NCBI Taxonomy" id="580166"/>
    <lineage>
        <taxon>Bacteria</taxon>
        <taxon>Pseudomonadati</taxon>
        <taxon>Pseudomonadota</taxon>
        <taxon>Alphaproteobacteria</taxon>
        <taxon>Rhodospirillales</taxon>
        <taxon>Oceanibaculaceae</taxon>
        <taxon>Oceanibaculum</taxon>
    </lineage>
</organism>